<proteinExistence type="predicted"/>
<keyword evidence="2" id="KW-1185">Reference proteome</keyword>
<dbReference type="KEGG" id="vg:16880982"/>
<name>R9ZYV5_9CAUD</name>
<gene>
    <name evidence="1" type="ORF">Phi19:3_gp063</name>
</gene>
<protein>
    <submittedName>
        <fullName evidence="1">Uncharacterized protein</fullName>
    </submittedName>
</protein>
<reference evidence="1 2" key="1">
    <citation type="journal article" date="2013" name="Proc. Natl. Acad. Sci. U.S.A.">
        <title>Twelve previously unknown phage genera are ubiquitous in global oceans.</title>
        <authorList>
            <person name="Holmfeldt K."/>
            <person name="Solonenko N."/>
            <person name="Shah M."/>
            <person name="Corrier K."/>
            <person name="Riemann L."/>
            <person name="Verberkmoes N.C."/>
            <person name="Sullivan M.B."/>
        </authorList>
    </citation>
    <scope>NUCLEOTIDE SEQUENCE [LARGE SCALE GENOMIC DNA]</scope>
    <source>
        <strain evidence="1">Phi19:3</strain>
    </source>
</reference>
<evidence type="ECO:0000313" key="1">
    <source>
        <dbReference type="EMBL" id="AGO47467.1"/>
    </source>
</evidence>
<sequence>MGYKDENIKHRMGFNTSKPKYKCPYCKGGIGVKASFVSCPTCKKVVDGDDLITSK</sequence>
<dbReference type="EMBL" id="KC821608">
    <property type="protein sequence ID" value="AGO47467.1"/>
    <property type="molecule type" value="Genomic_DNA"/>
</dbReference>
<dbReference type="OrthoDB" id="24867at10239"/>
<dbReference type="GeneID" id="16880982"/>
<dbReference type="RefSeq" id="YP_008240848.1">
    <property type="nucleotide sequence ID" value="NC_021789.1"/>
</dbReference>
<reference evidence="2" key="2">
    <citation type="submission" date="2013-03" db="EMBL/GenBank/DDBJ databases">
        <title>The Cellulophaga phages: a novel, diverse, and globally ubiquitous model system.</title>
        <authorList>
            <person name="Holmfeldt K."/>
            <person name="Solonenko N."/>
            <person name="Shah M."/>
            <person name="Corrier K."/>
            <person name="Riemann L."/>
            <person name="VerBerkmoes N.C."/>
            <person name="Sullivan M.B."/>
        </authorList>
    </citation>
    <scope>NUCLEOTIDE SEQUENCE [LARGE SCALE GENOMIC DNA]</scope>
</reference>
<organism evidence="1 2">
    <name type="scientific">Cellulophaga phage phi19:3</name>
    <dbReference type="NCBI Taxonomy" id="1327971"/>
    <lineage>
        <taxon>Viruses</taxon>
        <taxon>Duplodnaviria</taxon>
        <taxon>Heunggongvirae</taxon>
        <taxon>Uroviricota</taxon>
        <taxon>Caudoviricetes</taxon>
        <taxon>Pachyviridae</taxon>
        <taxon>Baltivirus</taxon>
        <taxon>Baltivirus phi19tres</taxon>
    </lineage>
</organism>
<dbReference type="Proteomes" id="UP000014731">
    <property type="component" value="Segment"/>
</dbReference>
<accession>R9ZYV5</accession>
<evidence type="ECO:0000313" key="2">
    <source>
        <dbReference type="Proteomes" id="UP000014731"/>
    </source>
</evidence>